<dbReference type="EMBL" id="SPNV01000219">
    <property type="protein sequence ID" value="KAF5858133.1"/>
    <property type="molecule type" value="Genomic_DNA"/>
</dbReference>
<name>A0A8H6A2E3_PETAA</name>
<keyword evidence="2" id="KW-1185">Reference proteome</keyword>
<sequence>MPPKPEPPTHSAYIRGIPKIVLLGALLRKANVISNHAGSPPKIDMDQARSAYEMAEAHDTGLMVVCHRLLRINIRYNTVSSKDCDGYNGEGKCRQVVEKLRKKYPLAHGEVPY</sequence>
<organism evidence="1 2">
    <name type="scientific">Petromyces alliaceus</name>
    <name type="common">Aspergillus alliaceus</name>
    <dbReference type="NCBI Taxonomy" id="209559"/>
    <lineage>
        <taxon>Eukaryota</taxon>
        <taxon>Fungi</taxon>
        <taxon>Dikarya</taxon>
        <taxon>Ascomycota</taxon>
        <taxon>Pezizomycotina</taxon>
        <taxon>Eurotiomycetes</taxon>
        <taxon>Eurotiomycetidae</taxon>
        <taxon>Eurotiales</taxon>
        <taxon>Aspergillaceae</taxon>
        <taxon>Aspergillus</taxon>
        <taxon>Aspergillus subgen. Circumdati</taxon>
    </lineage>
</organism>
<evidence type="ECO:0000313" key="1">
    <source>
        <dbReference type="EMBL" id="KAF5858133.1"/>
    </source>
</evidence>
<accession>A0A8H6A2E3</accession>
<gene>
    <name evidence="1" type="ORF">ETB97_004780</name>
</gene>
<dbReference type="AlphaFoldDB" id="A0A8H6A2E3"/>
<dbReference type="Proteomes" id="UP000541154">
    <property type="component" value="Unassembled WGS sequence"/>
</dbReference>
<reference evidence="1 2" key="1">
    <citation type="submission" date="2019-04" db="EMBL/GenBank/DDBJ databases">
        <title>Aspergillus burnettii sp. nov., novel species from soil in southeast Queensland.</title>
        <authorList>
            <person name="Gilchrist C.L.M."/>
            <person name="Pitt J.I."/>
            <person name="Lange L."/>
            <person name="Lacey H.J."/>
            <person name="Vuong D."/>
            <person name="Midgley D.J."/>
            <person name="Greenfield P."/>
            <person name="Bradbury M."/>
            <person name="Lacey E."/>
            <person name="Busk P.K."/>
            <person name="Pilgaard B."/>
            <person name="Chooi Y.H."/>
            <person name="Piggott A.M."/>
        </authorList>
    </citation>
    <scope>NUCLEOTIDE SEQUENCE [LARGE SCALE GENOMIC DNA]</scope>
    <source>
        <strain evidence="1 2">FRR 5400</strain>
    </source>
</reference>
<protein>
    <submittedName>
        <fullName evidence="1">Uncharacterized protein</fullName>
    </submittedName>
</protein>
<evidence type="ECO:0000313" key="2">
    <source>
        <dbReference type="Proteomes" id="UP000541154"/>
    </source>
</evidence>
<comment type="caution">
    <text evidence="1">The sequence shown here is derived from an EMBL/GenBank/DDBJ whole genome shotgun (WGS) entry which is preliminary data.</text>
</comment>
<proteinExistence type="predicted"/>